<gene>
    <name evidence="2" type="ORF">HC138_08760</name>
</gene>
<dbReference type="GO" id="GO:0051536">
    <property type="term" value="F:iron-sulfur cluster binding"/>
    <property type="evidence" value="ECO:0007669"/>
    <property type="project" value="InterPro"/>
</dbReference>
<dbReference type="Gene3D" id="3.10.20.440">
    <property type="entry name" value="2Fe-2S iron-sulphur cluster binding domain, sarcosine oxidase, alpha subunit, N-terminal domain"/>
    <property type="match status" value="1"/>
</dbReference>
<comment type="caution">
    <text evidence="2">The sequence shown here is derived from an EMBL/GenBank/DDBJ whole genome shotgun (WGS) entry which is preliminary data.</text>
</comment>
<organism evidence="2 3">
    <name type="scientific">Corynebacterium coyleae</name>
    <dbReference type="NCBI Taxonomy" id="53374"/>
    <lineage>
        <taxon>Bacteria</taxon>
        <taxon>Bacillati</taxon>
        <taxon>Actinomycetota</taxon>
        <taxon>Actinomycetes</taxon>
        <taxon>Mycobacteriales</taxon>
        <taxon>Corynebacteriaceae</taxon>
        <taxon>Corynebacterium</taxon>
    </lineage>
</organism>
<dbReference type="SUPFAM" id="SSF54292">
    <property type="entry name" value="2Fe-2S ferredoxin-like"/>
    <property type="match status" value="1"/>
</dbReference>
<accession>A0AAP6XLH2</accession>
<dbReference type="AlphaFoldDB" id="A0AAP6XLH2"/>
<sequence length="97" mass="10277">MTIRFVLDGAQHEVPRPMKIPAAIYSARETLTNRKSEVTEAPRGMFCGIGCCFECLVTVNGTPKVRGCLVQVEDGMVIETGTGTAGTGTAASNGRNE</sequence>
<dbReference type="RefSeq" id="WP_070840754.1">
    <property type="nucleotide sequence ID" value="NZ_JAAUVV010000017.1"/>
</dbReference>
<evidence type="ECO:0000313" key="3">
    <source>
        <dbReference type="Proteomes" id="UP000591626"/>
    </source>
</evidence>
<dbReference type="InterPro" id="IPR042204">
    <property type="entry name" value="2Fe-2S-bd_N"/>
</dbReference>
<evidence type="ECO:0000256" key="1">
    <source>
        <dbReference type="ARBA" id="ARBA00023002"/>
    </source>
</evidence>
<proteinExistence type="predicted"/>
<keyword evidence="1" id="KW-0560">Oxidoreductase</keyword>
<dbReference type="Proteomes" id="UP000591626">
    <property type="component" value="Unassembled WGS sequence"/>
</dbReference>
<evidence type="ECO:0000313" key="2">
    <source>
        <dbReference type="EMBL" id="NJJ04436.1"/>
    </source>
</evidence>
<reference evidence="2 3" key="1">
    <citation type="submission" date="2020-03" db="EMBL/GenBank/DDBJ databases">
        <title>Draft genome sequences of bacterial isolates from the female urobiome.</title>
        <authorList>
            <person name="Miller-Ensminger T."/>
            <person name="Wolfe A.J."/>
            <person name="Putonti C."/>
        </authorList>
    </citation>
    <scope>NUCLEOTIDE SEQUENCE [LARGE SCALE GENOMIC DNA]</scope>
    <source>
        <strain evidence="2 3">UMB8490</strain>
    </source>
</reference>
<dbReference type="GO" id="GO:0016491">
    <property type="term" value="F:oxidoreductase activity"/>
    <property type="evidence" value="ECO:0007669"/>
    <property type="project" value="UniProtKB-KW"/>
</dbReference>
<dbReference type="EMBL" id="JAAUVV010000017">
    <property type="protein sequence ID" value="NJJ04436.1"/>
    <property type="molecule type" value="Genomic_DNA"/>
</dbReference>
<name>A0AAP6XLH2_9CORY</name>
<dbReference type="InterPro" id="IPR036010">
    <property type="entry name" value="2Fe-2S_ferredoxin-like_sf"/>
</dbReference>
<protein>
    <submittedName>
        <fullName evidence="2">(2Fe-2S)-binding protein</fullName>
    </submittedName>
</protein>
<dbReference type="Pfam" id="PF13510">
    <property type="entry name" value="Fer2_4"/>
    <property type="match status" value="1"/>
</dbReference>